<dbReference type="EMBL" id="JAMFTS010000001">
    <property type="protein sequence ID" value="KAJ4821611.1"/>
    <property type="molecule type" value="Genomic_DNA"/>
</dbReference>
<feature type="compositionally biased region" description="Acidic residues" evidence="1">
    <location>
        <begin position="315"/>
        <end position="325"/>
    </location>
</feature>
<keyword evidence="4" id="KW-1185">Reference proteome</keyword>
<sequence>MSASASASALSRDTVSSAVSSLGKWMRERSAGSKAQLLLDERDDFLVLLLALRRVPAKDRTNPFFLPIPHSLFPLADPTLSLAPAPSVFLIIDDRAKDSPPPSKFLQEAKESNLPISEAIGISTLRTDYKPFESRRKLCGSHDLFIADKKILPLLSRLLGKHFFQKKKNPLPVNFSRVGWKDQIKRILHSTFFYLRSGTCSAIRVGRLSMEVDHIVDNVMAVVDEAVQKIPKKWGNVRSLHLKAVDSVALPIYQTLPEIGLKIEVGQKEDSAVEEVIDGGEEEVEQKNEVKKEKKKKNKGGIRYMDAAAFVGEELVEEDGEEEEGEKEKNKKRKKRSKESTGSQSTVDEKEVKTKKKKKAAGIQGESLVDEAEVKPKKKQKKKGDVVGEPNVDKTDGELKKKKKNNSGGKSDILDTEAKTKKKRQENSEVEVVESAKTAKMKARKLGSVGEDKKGKMK</sequence>
<evidence type="ECO:0000256" key="1">
    <source>
        <dbReference type="SAM" id="MobiDB-lite"/>
    </source>
</evidence>
<dbReference type="EMBL" id="JAMFTS010000004">
    <property type="protein sequence ID" value="KAJ4768857.1"/>
    <property type="molecule type" value="Genomic_DNA"/>
</dbReference>
<dbReference type="GO" id="GO:0005840">
    <property type="term" value="C:ribosome"/>
    <property type="evidence" value="ECO:0007669"/>
    <property type="project" value="UniProtKB-KW"/>
</dbReference>
<dbReference type="SUPFAM" id="SSF56808">
    <property type="entry name" value="Ribosomal protein L1"/>
    <property type="match status" value="1"/>
</dbReference>
<dbReference type="Pfam" id="PF00687">
    <property type="entry name" value="Ribosomal_L1"/>
    <property type="match status" value="1"/>
</dbReference>
<dbReference type="InterPro" id="IPR050257">
    <property type="entry name" value="eL8/uL1-like"/>
</dbReference>
<dbReference type="Gene3D" id="3.30.190.20">
    <property type="match status" value="1"/>
</dbReference>
<keyword evidence="2" id="KW-0689">Ribosomal protein</keyword>
<protein>
    <submittedName>
        <fullName evidence="2">60S ribosomal protein L10a</fullName>
    </submittedName>
</protein>
<dbReference type="Gene3D" id="3.40.50.790">
    <property type="match status" value="1"/>
</dbReference>
<dbReference type="InterPro" id="IPR028364">
    <property type="entry name" value="Ribosomal_uL1/biogenesis"/>
</dbReference>
<name>A0AAV8DRK5_9POAL</name>
<dbReference type="PANTHER" id="PTHR23105">
    <property type="entry name" value="RIBOSOMAL PROTEIN L7AE FAMILY MEMBER"/>
    <property type="match status" value="1"/>
</dbReference>
<feature type="compositionally biased region" description="Basic and acidic residues" evidence="1">
    <location>
        <begin position="383"/>
        <end position="399"/>
    </location>
</feature>
<gene>
    <name evidence="3" type="ORF">LUZ62_034177</name>
    <name evidence="2" type="ORF">LUZ62_079232</name>
</gene>
<keyword evidence="2" id="KW-0687">Ribonucleoprotein</keyword>
<feature type="region of interest" description="Disordered" evidence="1">
    <location>
        <begin position="315"/>
        <end position="458"/>
    </location>
</feature>
<reference evidence="2" key="1">
    <citation type="submission" date="2022-08" db="EMBL/GenBank/DDBJ databases">
        <authorList>
            <person name="Marques A."/>
        </authorList>
    </citation>
    <scope>NUCLEOTIDE SEQUENCE</scope>
    <source>
        <strain evidence="2">RhyPub2mFocal</strain>
        <tissue evidence="2">Leaves</tissue>
    </source>
</reference>
<organism evidence="2 4">
    <name type="scientific">Rhynchospora pubera</name>
    <dbReference type="NCBI Taxonomy" id="906938"/>
    <lineage>
        <taxon>Eukaryota</taxon>
        <taxon>Viridiplantae</taxon>
        <taxon>Streptophyta</taxon>
        <taxon>Embryophyta</taxon>
        <taxon>Tracheophyta</taxon>
        <taxon>Spermatophyta</taxon>
        <taxon>Magnoliopsida</taxon>
        <taxon>Liliopsida</taxon>
        <taxon>Poales</taxon>
        <taxon>Cyperaceae</taxon>
        <taxon>Cyperoideae</taxon>
        <taxon>Rhynchosporeae</taxon>
        <taxon>Rhynchospora</taxon>
    </lineage>
</organism>
<evidence type="ECO:0000313" key="3">
    <source>
        <dbReference type="EMBL" id="KAJ4821611.1"/>
    </source>
</evidence>
<dbReference type="Proteomes" id="UP001140206">
    <property type="component" value="Chromosome 1"/>
</dbReference>
<dbReference type="FunFam" id="3.30.190.20:FF:000005">
    <property type="entry name" value="Ribosomal L1 domain-containing protein 1"/>
    <property type="match status" value="1"/>
</dbReference>
<evidence type="ECO:0000313" key="4">
    <source>
        <dbReference type="Proteomes" id="UP001140206"/>
    </source>
</evidence>
<dbReference type="CDD" id="cd00403">
    <property type="entry name" value="Ribosomal_L1"/>
    <property type="match status" value="1"/>
</dbReference>
<comment type="caution">
    <text evidence="2">The sequence shown here is derived from an EMBL/GenBank/DDBJ whole genome shotgun (WGS) entry which is preliminary data.</text>
</comment>
<dbReference type="InterPro" id="IPR016095">
    <property type="entry name" value="Ribosomal_uL1_3-a/b-sand"/>
</dbReference>
<dbReference type="AlphaFoldDB" id="A0AAV8DRK5"/>
<evidence type="ECO:0000313" key="2">
    <source>
        <dbReference type="EMBL" id="KAJ4768857.1"/>
    </source>
</evidence>
<dbReference type="GO" id="GO:0003723">
    <property type="term" value="F:RNA binding"/>
    <property type="evidence" value="ECO:0007669"/>
    <property type="project" value="InterPro"/>
</dbReference>
<proteinExistence type="predicted"/>
<accession>A0AAV8DRK5</accession>
<dbReference type="Proteomes" id="UP001140206">
    <property type="component" value="Chromosome 4"/>
</dbReference>
<dbReference type="InterPro" id="IPR023674">
    <property type="entry name" value="Ribosomal_uL1-like"/>
</dbReference>